<evidence type="ECO:0000256" key="9">
    <source>
        <dbReference type="ARBA" id="ARBA00023136"/>
    </source>
</evidence>
<evidence type="ECO:0000313" key="17">
    <source>
        <dbReference type="EMBL" id="ADP77861.1"/>
    </source>
</evidence>
<evidence type="ECO:0000256" key="13">
    <source>
        <dbReference type="ARBA" id="ARBA00045103"/>
    </source>
</evidence>
<dbReference type="InterPro" id="IPR027054">
    <property type="entry name" value="ALG2"/>
</dbReference>
<proteinExistence type="predicted"/>
<dbReference type="PANTHER" id="PTHR45918:SF1">
    <property type="entry name" value="ALPHA-1,3_1,6-MANNOSYLTRANSFERASE ALG2"/>
    <property type="match status" value="1"/>
</dbReference>
<dbReference type="GO" id="GO:0012505">
    <property type="term" value="C:endomembrane system"/>
    <property type="evidence" value="ECO:0007669"/>
    <property type="project" value="TreeGrafter"/>
</dbReference>
<dbReference type="HOGENOM" id="CLU_041001_1_0_2"/>
<dbReference type="GO" id="GO:0004378">
    <property type="term" value="F:GDP-Man:Man(1)GlcNAc(2)-PP-Dol alpha-1,3-mannosyltransferase activity"/>
    <property type="evidence" value="ECO:0007669"/>
    <property type="project" value="UniProtKB-EC"/>
</dbReference>
<evidence type="ECO:0000256" key="7">
    <source>
        <dbReference type="ARBA" id="ARBA00022824"/>
    </source>
</evidence>
<evidence type="ECO:0000259" key="16">
    <source>
        <dbReference type="Pfam" id="PF13439"/>
    </source>
</evidence>
<evidence type="ECO:0000256" key="6">
    <source>
        <dbReference type="ARBA" id="ARBA00022692"/>
    </source>
</evidence>
<dbReference type="EC" id="2.4.1.257" evidence="3"/>
<accession>E3GW96</accession>
<dbReference type="CAZy" id="GT4">
    <property type="family name" value="Glycosyltransferase Family 4"/>
</dbReference>
<dbReference type="InterPro" id="IPR001296">
    <property type="entry name" value="Glyco_trans_1"/>
</dbReference>
<dbReference type="EC" id="2.4.1.132" evidence="4"/>
<dbReference type="STRING" id="523846.Mfer_1066"/>
<gene>
    <name evidence="17" type="ordered locus">Mfer_1066</name>
</gene>
<organism evidence="17 18">
    <name type="scientific">Methanothermus fervidus (strain ATCC 43054 / DSM 2088 / JCM 10308 / V24 S)</name>
    <dbReference type="NCBI Taxonomy" id="523846"/>
    <lineage>
        <taxon>Archaea</taxon>
        <taxon>Methanobacteriati</taxon>
        <taxon>Methanobacteriota</taxon>
        <taxon>Methanomada group</taxon>
        <taxon>Methanobacteria</taxon>
        <taxon>Methanobacteriales</taxon>
        <taxon>Methanothermaceae</taxon>
        <taxon>Methanothermus</taxon>
    </lineage>
</organism>
<evidence type="ECO:0000256" key="10">
    <source>
        <dbReference type="ARBA" id="ARBA00032047"/>
    </source>
</evidence>
<dbReference type="InterPro" id="IPR028098">
    <property type="entry name" value="Glyco_trans_4-like_N"/>
</dbReference>
<evidence type="ECO:0000256" key="5">
    <source>
        <dbReference type="ARBA" id="ARBA00022679"/>
    </source>
</evidence>
<comment type="catalytic activity">
    <reaction evidence="14">
        <text>an alpha-D-Man-(1-&gt;3)-beta-D-Man-(1-&gt;4)-beta-D-GlcNAc-(1-&gt;4)-alpha-D-GlcNAc-diphospho-di-trans,poly-cis-dolichol + GDP-alpha-D-mannose = an alpha-D-Man-(1-&gt;3)-[alpha-D-Man-(1-&gt;6)]-beta-D-Man-(1-&gt;4)-beta-D-GlcNAc-(1-&gt;4)-alpha-D-GlcNAc-diphospho-di-trans,poly-cis-dolichol + GDP + H(+)</text>
        <dbReference type="Rhea" id="RHEA:29519"/>
        <dbReference type="Rhea" id="RHEA-COMP:19513"/>
        <dbReference type="Rhea" id="RHEA-COMP:19515"/>
        <dbReference type="ChEBI" id="CHEBI:15378"/>
        <dbReference type="ChEBI" id="CHEBI:57527"/>
        <dbReference type="ChEBI" id="CHEBI:58189"/>
        <dbReference type="ChEBI" id="CHEBI:132510"/>
        <dbReference type="ChEBI" id="CHEBI:132511"/>
        <dbReference type="EC" id="2.4.1.257"/>
    </reaction>
    <physiologicalReaction direction="left-to-right" evidence="14">
        <dbReference type="Rhea" id="RHEA:29520"/>
    </physiologicalReaction>
</comment>
<comment type="pathway">
    <text evidence="2">Protein modification; protein glycosylation.</text>
</comment>
<evidence type="ECO:0000256" key="12">
    <source>
        <dbReference type="ARBA" id="ARBA00032874"/>
    </source>
</evidence>
<dbReference type="Proteomes" id="UP000002315">
    <property type="component" value="Chromosome"/>
</dbReference>
<protein>
    <recommendedName>
        <fullName evidence="10">GDP-Man:Man(1)GlcNAc(2)-PP-Dol alpha-1,3-mannosyltransferase</fullName>
        <ecNumber evidence="4">2.4.1.132</ecNumber>
        <ecNumber evidence="3">2.4.1.257</ecNumber>
    </recommendedName>
    <alternativeName>
        <fullName evidence="12">GDP-Man:Man(1)GlcNAc(2)-PP-dolichol mannosyltransferase</fullName>
    </alternativeName>
    <alternativeName>
        <fullName evidence="11">GDP-Man:Man(2)GlcNAc(2)-PP-Dol alpha-1,6-mannosyltransferase</fullName>
    </alternativeName>
</protein>
<evidence type="ECO:0000256" key="2">
    <source>
        <dbReference type="ARBA" id="ARBA00004922"/>
    </source>
</evidence>
<dbReference type="Pfam" id="PF00534">
    <property type="entry name" value="Glycos_transf_1"/>
    <property type="match status" value="1"/>
</dbReference>
<name>E3GW96_METFV</name>
<sequence length="384" mass="45166">MKVGIFHESFVISGGGEKLVADIAEALDKKEIYTFAFKDNEELIEPEARKIKIINLFEYIPRWARIFKPKIASFLYLYYEMIDIGEIDDFDIIISSGNPPRALITPQDVMHVNYCHSTMRFFYDLWHYYWKKSYNQGILSFFFANFFRYIDSIVDSRVDHYFVNSEVIKHRLWKYLKRDSTILYPPLKLKNYKFKDNEDFFLHIGRFDKAKQIMPVINACEKTRSKLVLIGEEGNDKKTYEYVKNYEGKLIEFKGYVDNKEKLDLLSRCKAVIYNPKNEDFGIVPVEALAAGKPVIVNKTGFPPILLKKTGYLQNKNGLNIYNGGIVTKGDENSIAKAINILDDLEWDNEKIREFAKPFDFEVFKKKLKNKLKEWYNNFEAFKS</sequence>
<dbReference type="GO" id="GO:0102704">
    <property type="term" value="F:GDP-Man:Man(2)GlcNAc(2)-PP-Dol alpha-1,6-mannosyltransferase activity"/>
    <property type="evidence" value="ECO:0007669"/>
    <property type="project" value="UniProtKB-EC"/>
</dbReference>
<dbReference type="OrthoDB" id="132546at2157"/>
<comment type="catalytic activity">
    <reaction evidence="13">
        <text>a beta-D-Man-(1-&gt;4)-beta-D-GlcNAc-(1-&gt;4)-alpha-D-GlcNAc-diphospho-di-trans,poly-cis-dolichol + GDP-alpha-D-mannose = an alpha-D-Man-(1-&gt;3)-beta-D-Man-(1-&gt;4)-beta-D-GlcNAc-(1-&gt;4)-alpha-D-GlcNAc-diphospho-di-trans,poly-cis-dolichol + GDP + H(+)</text>
        <dbReference type="Rhea" id="RHEA:29515"/>
        <dbReference type="Rhea" id="RHEA-COMP:19511"/>
        <dbReference type="Rhea" id="RHEA-COMP:19513"/>
        <dbReference type="ChEBI" id="CHEBI:15378"/>
        <dbReference type="ChEBI" id="CHEBI:57527"/>
        <dbReference type="ChEBI" id="CHEBI:58189"/>
        <dbReference type="ChEBI" id="CHEBI:58472"/>
        <dbReference type="ChEBI" id="CHEBI:132510"/>
        <dbReference type="EC" id="2.4.1.132"/>
    </reaction>
    <physiologicalReaction direction="left-to-right" evidence="13">
        <dbReference type="Rhea" id="RHEA:29516"/>
    </physiologicalReaction>
</comment>
<keyword evidence="5 17" id="KW-0808">Transferase</keyword>
<keyword evidence="8" id="KW-1133">Transmembrane helix</keyword>
<keyword evidence="9" id="KW-0472">Membrane</keyword>
<evidence type="ECO:0000256" key="4">
    <source>
        <dbReference type="ARBA" id="ARBA00012649"/>
    </source>
</evidence>
<dbReference type="SUPFAM" id="SSF53756">
    <property type="entry name" value="UDP-Glycosyltransferase/glycogen phosphorylase"/>
    <property type="match status" value="1"/>
</dbReference>
<feature type="domain" description="Glycosyl transferase family 1" evidence="15">
    <location>
        <begin position="190"/>
        <end position="356"/>
    </location>
</feature>
<dbReference type="Gene3D" id="3.40.50.2000">
    <property type="entry name" value="Glycogen Phosphorylase B"/>
    <property type="match status" value="1"/>
</dbReference>
<evidence type="ECO:0000256" key="14">
    <source>
        <dbReference type="ARBA" id="ARBA00045104"/>
    </source>
</evidence>
<dbReference type="EMBL" id="CP002278">
    <property type="protein sequence ID" value="ADP77861.1"/>
    <property type="molecule type" value="Genomic_DNA"/>
</dbReference>
<keyword evidence="18" id="KW-1185">Reference proteome</keyword>
<evidence type="ECO:0000256" key="3">
    <source>
        <dbReference type="ARBA" id="ARBA00011969"/>
    </source>
</evidence>
<keyword evidence="6" id="KW-0812">Transmembrane</keyword>
<dbReference type="KEGG" id="mfv:Mfer_1066"/>
<evidence type="ECO:0000256" key="11">
    <source>
        <dbReference type="ARBA" id="ARBA00032333"/>
    </source>
</evidence>
<dbReference type="Pfam" id="PF13439">
    <property type="entry name" value="Glyco_transf_4"/>
    <property type="match status" value="1"/>
</dbReference>
<feature type="domain" description="Glycosyltransferase subfamily 4-like N-terminal" evidence="16">
    <location>
        <begin position="14"/>
        <end position="177"/>
    </location>
</feature>
<evidence type="ECO:0000256" key="1">
    <source>
        <dbReference type="ARBA" id="ARBA00004586"/>
    </source>
</evidence>
<evidence type="ECO:0000313" key="18">
    <source>
        <dbReference type="Proteomes" id="UP000002315"/>
    </source>
</evidence>
<keyword evidence="7" id="KW-0256">Endoplasmic reticulum</keyword>
<evidence type="ECO:0000259" key="15">
    <source>
        <dbReference type="Pfam" id="PF00534"/>
    </source>
</evidence>
<evidence type="ECO:0000256" key="8">
    <source>
        <dbReference type="ARBA" id="ARBA00022989"/>
    </source>
</evidence>
<dbReference type="AlphaFoldDB" id="E3GW96"/>
<comment type="subcellular location">
    <subcellularLocation>
        <location evidence="1">Endoplasmic reticulum membrane</location>
    </subcellularLocation>
</comment>
<dbReference type="PANTHER" id="PTHR45918">
    <property type="entry name" value="ALPHA-1,3/1,6-MANNOSYLTRANSFERASE ALG2"/>
    <property type="match status" value="1"/>
</dbReference>
<reference evidence="17 18" key="1">
    <citation type="journal article" date="2010" name="Stand. Genomic Sci.">
        <title>Complete genome sequence of Methanothermus fervidus type strain (V24S).</title>
        <authorList>
            <person name="Anderson I."/>
            <person name="Djao O.D."/>
            <person name="Misra M."/>
            <person name="Chertkov O."/>
            <person name="Nolan M."/>
            <person name="Lucas S."/>
            <person name="Lapidus A."/>
            <person name="Del Rio T.G."/>
            <person name="Tice H."/>
            <person name="Cheng J.F."/>
            <person name="Tapia R."/>
            <person name="Han C."/>
            <person name="Goodwin L."/>
            <person name="Pitluck S."/>
            <person name="Liolios K."/>
            <person name="Ivanova N."/>
            <person name="Mavromatis K."/>
            <person name="Mikhailova N."/>
            <person name="Pati A."/>
            <person name="Brambilla E."/>
            <person name="Chen A."/>
            <person name="Palaniappan K."/>
            <person name="Land M."/>
            <person name="Hauser L."/>
            <person name="Chang Y.J."/>
            <person name="Jeffries C.D."/>
            <person name="Sikorski J."/>
            <person name="Spring S."/>
            <person name="Rohde M."/>
            <person name="Eichinger K."/>
            <person name="Huber H."/>
            <person name="Wirth R."/>
            <person name="Goker M."/>
            <person name="Detter J.C."/>
            <person name="Woyke T."/>
            <person name="Bristow J."/>
            <person name="Eisen J.A."/>
            <person name="Markowitz V."/>
            <person name="Hugenholtz P."/>
            <person name="Klenk H.P."/>
            <person name="Kyrpides N.C."/>
        </authorList>
    </citation>
    <scope>NUCLEOTIDE SEQUENCE [LARGE SCALE GENOMIC DNA]</scope>
    <source>
        <strain evidence="18">ATCC 43054 / DSM 2088 / JCM 10308 / V24 S</strain>
    </source>
</reference>